<dbReference type="Proteomes" id="UP000243975">
    <property type="component" value="Unassembled WGS sequence"/>
</dbReference>
<protein>
    <submittedName>
        <fullName evidence="1">Uncharacterized protein</fullName>
    </submittedName>
</protein>
<dbReference type="EMBL" id="LEKV01002443">
    <property type="protein sequence ID" value="KVI03164.1"/>
    <property type="molecule type" value="Genomic_DNA"/>
</dbReference>
<gene>
    <name evidence="1" type="ORF">Ccrd_018541</name>
</gene>
<accession>A0A103Y611</accession>
<evidence type="ECO:0000313" key="1">
    <source>
        <dbReference type="EMBL" id="KVI03164.1"/>
    </source>
</evidence>
<sequence length="169" mass="18612">MISSMAANLAQMGGSQEVLIAAYNKNLEGLISPQLLQSPSNFSEVHYKKHTPEKCLCTYLLVWQHGPEKGNIIATSIKDICLIMLGVVDPKVTDFAKIVKEKLGSDFDSSGRCQRNWLSSLHNTREFGERSVSIINDGVLTRANFNYTTSISLSKLVSRNICKRSSCGG</sequence>
<proteinExistence type="predicted"/>
<evidence type="ECO:0000313" key="2">
    <source>
        <dbReference type="Proteomes" id="UP000243975"/>
    </source>
</evidence>
<dbReference type="PANTHER" id="PTHR36384:SF1">
    <property type="entry name" value="SAWADEE PROTEIN"/>
    <property type="match status" value="1"/>
</dbReference>
<dbReference type="Gramene" id="KVI03164">
    <property type="protein sequence ID" value="KVI03164"/>
    <property type="gene ID" value="Ccrd_018541"/>
</dbReference>
<reference evidence="1 2" key="1">
    <citation type="journal article" date="2016" name="Sci. Rep.">
        <title>The genome sequence of the outbreeding globe artichoke constructed de novo incorporating a phase-aware low-pass sequencing strategy of F1 progeny.</title>
        <authorList>
            <person name="Scaglione D."/>
            <person name="Reyes-Chin-Wo S."/>
            <person name="Acquadro A."/>
            <person name="Froenicke L."/>
            <person name="Portis E."/>
            <person name="Beitel C."/>
            <person name="Tirone M."/>
            <person name="Mauro R."/>
            <person name="Lo Monaco A."/>
            <person name="Mauromicale G."/>
            <person name="Faccioli P."/>
            <person name="Cattivelli L."/>
            <person name="Rieseberg L."/>
            <person name="Michelmore R."/>
            <person name="Lanteri S."/>
        </authorList>
    </citation>
    <scope>NUCLEOTIDE SEQUENCE [LARGE SCALE GENOMIC DNA]</scope>
    <source>
        <strain evidence="1">2C</strain>
    </source>
</reference>
<comment type="caution">
    <text evidence="1">The sequence shown here is derived from an EMBL/GenBank/DDBJ whole genome shotgun (WGS) entry which is preliminary data.</text>
</comment>
<name>A0A103Y611_CYNCS</name>
<keyword evidence="2" id="KW-1185">Reference proteome</keyword>
<dbReference type="PANTHER" id="PTHR36384">
    <property type="entry name" value="SAWADEE PROTEIN"/>
    <property type="match status" value="1"/>
</dbReference>
<dbReference type="AlphaFoldDB" id="A0A103Y611"/>
<organism evidence="1 2">
    <name type="scientific">Cynara cardunculus var. scolymus</name>
    <name type="common">Globe artichoke</name>
    <name type="synonym">Cynara scolymus</name>
    <dbReference type="NCBI Taxonomy" id="59895"/>
    <lineage>
        <taxon>Eukaryota</taxon>
        <taxon>Viridiplantae</taxon>
        <taxon>Streptophyta</taxon>
        <taxon>Embryophyta</taxon>
        <taxon>Tracheophyta</taxon>
        <taxon>Spermatophyta</taxon>
        <taxon>Magnoliopsida</taxon>
        <taxon>eudicotyledons</taxon>
        <taxon>Gunneridae</taxon>
        <taxon>Pentapetalae</taxon>
        <taxon>asterids</taxon>
        <taxon>campanulids</taxon>
        <taxon>Asterales</taxon>
        <taxon>Asteraceae</taxon>
        <taxon>Carduoideae</taxon>
        <taxon>Cardueae</taxon>
        <taxon>Carduinae</taxon>
        <taxon>Cynara</taxon>
    </lineage>
</organism>